<sequence length="284" mass="33307">MSGGNFLTPKEQIKHCEAKGIQFNDISKNKAIHYLESNNNYFKLRSFRKNFTKDLHQDKYINLDFADLIDLAIIDNRLRKILLEMSLNLEHFSKVHLLKILQENKFDAYEIISDYFAQLSPDNLQRLKSDLNKNKGSVYCGNLYNKYMVNNPIHCPVWVFIEIISFGQYLHFYNFCASQTNSKELKLRMYLMRTVKDLRNACAHNNCIINDLRAKLPPSLRPNLEIINALSKIGLSKGIRRKHLYRAPFYQIITTFYAHNLIVSSTGVHNKICNDLTEFKNRLY</sequence>
<reference evidence="1 2" key="1">
    <citation type="submission" date="2018-06" db="EMBL/GenBank/DDBJ databases">
        <authorList>
            <consortium name="Pathogen Informatics"/>
            <person name="Doyle S."/>
        </authorList>
    </citation>
    <scope>NUCLEOTIDE SEQUENCE [LARGE SCALE GENOMIC DNA]</scope>
    <source>
        <strain evidence="1 2">NCTC12020</strain>
    </source>
</reference>
<accession>A0A380NM67</accession>
<dbReference type="Pfam" id="PF07751">
    <property type="entry name" value="Abi_2"/>
    <property type="match status" value="1"/>
</dbReference>
<protein>
    <submittedName>
        <fullName evidence="1">Abortive infection bacteriophage resistance protein</fullName>
    </submittedName>
</protein>
<dbReference type="InterPro" id="IPR011664">
    <property type="entry name" value="Abi_system_AbiD/AbiF-like"/>
</dbReference>
<proteinExistence type="predicted"/>
<evidence type="ECO:0000313" key="2">
    <source>
        <dbReference type="Proteomes" id="UP000255367"/>
    </source>
</evidence>
<dbReference type="EMBL" id="UHIO01000001">
    <property type="protein sequence ID" value="SUP44187.1"/>
    <property type="molecule type" value="Genomic_DNA"/>
</dbReference>
<organism evidence="1 2">
    <name type="scientific">Veillonella criceti</name>
    <dbReference type="NCBI Taxonomy" id="103891"/>
    <lineage>
        <taxon>Bacteria</taxon>
        <taxon>Bacillati</taxon>
        <taxon>Bacillota</taxon>
        <taxon>Negativicutes</taxon>
        <taxon>Veillonellales</taxon>
        <taxon>Veillonellaceae</taxon>
        <taxon>Veillonella</taxon>
    </lineage>
</organism>
<dbReference type="Proteomes" id="UP000255367">
    <property type="component" value="Unassembled WGS sequence"/>
</dbReference>
<dbReference type="RefSeq" id="WP_245935706.1">
    <property type="nucleotide sequence ID" value="NZ_UHIO01000001.1"/>
</dbReference>
<evidence type="ECO:0000313" key="1">
    <source>
        <dbReference type="EMBL" id="SUP44187.1"/>
    </source>
</evidence>
<dbReference type="AlphaFoldDB" id="A0A380NM67"/>
<keyword evidence="2" id="KW-1185">Reference proteome</keyword>
<gene>
    <name evidence="1" type="ORF">NCTC12020_01544</name>
</gene>
<name>A0A380NM67_9FIRM</name>